<dbReference type="Pfam" id="PF13358">
    <property type="entry name" value="DDE_3"/>
    <property type="match status" value="1"/>
</dbReference>
<dbReference type="AlphaFoldDB" id="A0A2P4YS05"/>
<dbReference type="OrthoDB" id="127242at2759"/>
<dbReference type="InterPro" id="IPR036397">
    <property type="entry name" value="RNaseH_sf"/>
</dbReference>
<proteinExistence type="predicted"/>
<dbReference type="GO" id="GO:0003676">
    <property type="term" value="F:nucleic acid binding"/>
    <property type="evidence" value="ECO:0007669"/>
    <property type="project" value="InterPro"/>
</dbReference>
<dbReference type="PANTHER" id="PTHR46564:SF1">
    <property type="entry name" value="TRANSPOSASE"/>
    <property type="match status" value="1"/>
</dbReference>
<protein>
    <recommendedName>
        <fullName evidence="1">Tc1-like transposase DDE domain-containing protein</fullName>
    </recommendedName>
</protein>
<dbReference type="PANTHER" id="PTHR46564">
    <property type="entry name" value="TRANSPOSASE"/>
    <property type="match status" value="1"/>
</dbReference>
<dbReference type="Gene3D" id="3.30.420.10">
    <property type="entry name" value="Ribonuclease H-like superfamily/Ribonuclease H"/>
    <property type="match status" value="1"/>
</dbReference>
<evidence type="ECO:0000313" key="3">
    <source>
        <dbReference type="Proteomes" id="UP000237271"/>
    </source>
</evidence>
<keyword evidence="3" id="KW-1185">Reference proteome</keyword>
<organism evidence="2 3">
    <name type="scientific">Phytophthora palmivora</name>
    <dbReference type="NCBI Taxonomy" id="4796"/>
    <lineage>
        <taxon>Eukaryota</taxon>
        <taxon>Sar</taxon>
        <taxon>Stramenopiles</taxon>
        <taxon>Oomycota</taxon>
        <taxon>Peronosporomycetes</taxon>
        <taxon>Peronosporales</taxon>
        <taxon>Peronosporaceae</taxon>
        <taxon>Phytophthora</taxon>
    </lineage>
</organism>
<reference evidence="2 3" key="1">
    <citation type="journal article" date="2017" name="Genome Biol. Evol.">
        <title>Phytophthora megakarya and P. palmivora, closely related causal agents of cacao black pod rot, underwent increases in genome sizes and gene numbers by different mechanisms.</title>
        <authorList>
            <person name="Ali S.S."/>
            <person name="Shao J."/>
            <person name="Lary D.J."/>
            <person name="Kronmiller B."/>
            <person name="Shen D."/>
            <person name="Strem M.D."/>
            <person name="Amoako-Attah I."/>
            <person name="Akrofi A.Y."/>
            <person name="Begoude B.A."/>
            <person name="Ten Hoopen G.M."/>
            <person name="Coulibaly K."/>
            <person name="Kebe B.I."/>
            <person name="Melnick R.L."/>
            <person name="Guiltinan M.J."/>
            <person name="Tyler B.M."/>
            <person name="Meinhardt L.W."/>
            <person name="Bailey B.A."/>
        </authorList>
    </citation>
    <scope>NUCLEOTIDE SEQUENCE [LARGE SCALE GENOMIC DNA]</scope>
    <source>
        <strain evidence="3">sbr112.9</strain>
    </source>
</reference>
<accession>A0A2P4YS05</accession>
<dbReference type="InterPro" id="IPR038717">
    <property type="entry name" value="Tc1-like_DDE_dom"/>
</dbReference>
<gene>
    <name evidence="2" type="ORF">PHPALM_1591</name>
</gene>
<feature type="domain" description="Tc1-like transposase DDE" evidence="1">
    <location>
        <begin position="10"/>
        <end position="141"/>
    </location>
</feature>
<dbReference type="Proteomes" id="UP000237271">
    <property type="component" value="Unassembled WGS sequence"/>
</dbReference>
<comment type="caution">
    <text evidence="2">The sequence shown here is derived from an EMBL/GenBank/DDBJ whole genome shotgun (WGS) entry which is preliminary data.</text>
</comment>
<evidence type="ECO:0000313" key="2">
    <source>
        <dbReference type="EMBL" id="POM80556.1"/>
    </source>
</evidence>
<sequence length="203" mass="23027">MRYWYVYPEPLVYVDETSNNGLNSVRKYAWAKCGEHAIVRVPFARGERVSILAACDVSGFVAWCTPRGTFTQLALHRTLLRPLPRSIVVLDNACIHMQRALEPASVARGAVLDVLPRYCSQFNPIEIMFGQLKRWLARHANLTFALYPEKVLVVAMRARVKSEDIGKVMQDTTVESVAKHMNNNLRGLSTYEESGAEVEEWVE</sequence>
<name>A0A2P4YS05_9STRA</name>
<evidence type="ECO:0000259" key="1">
    <source>
        <dbReference type="Pfam" id="PF13358"/>
    </source>
</evidence>
<dbReference type="EMBL" id="NCKW01000393">
    <property type="protein sequence ID" value="POM80556.1"/>
    <property type="molecule type" value="Genomic_DNA"/>
</dbReference>